<evidence type="ECO:0000313" key="2">
    <source>
        <dbReference type="Proteomes" id="UP000886501"/>
    </source>
</evidence>
<organism evidence="1 2">
    <name type="scientific">Thelephora ganbajun</name>
    <name type="common">Ganba fungus</name>
    <dbReference type="NCBI Taxonomy" id="370292"/>
    <lineage>
        <taxon>Eukaryota</taxon>
        <taxon>Fungi</taxon>
        <taxon>Dikarya</taxon>
        <taxon>Basidiomycota</taxon>
        <taxon>Agaricomycotina</taxon>
        <taxon>Agaricomycetes</taxon>
        <taxon>Thelephorales</taxon>
        <taxon>Thelephoraceae</taxon>
        <taxon>Thelephora</taxon>
    </lineage>
</organism>
<gene>
    <name evidence="1" type="ORF">BDM02DRAFT_3183245</name>
</gene>
<name>A0ACB6ZTU8_THEGA</name>
<proteinExistence type="predicted"/>
<dbReference type="Proteomes" id="UP000886501">
    <property type="component" value="Unassembled WGS sequence"/>
</dbReference>
<protein>
    <submittedName>
        <fullName evidence="1">WD40 repeat-like protein</fullName>
    </submittedName>
</protein>
<sequence length="750" mass="81176">MTTLAVATTEHLLLSATASLKRTSSLLSSNPKISIPRPLAGTWSSDNSTLFLVFSDGIRKYSDRGATEDNIFSSSDEELQACVVAKDNGTIICALSNRIAMLESTPSSNDYTIVRTIDVHTSPVTSLAISNDGVVLASTSQTTVHIHSLESGSHTVLRGLPQSSEEPSLCTFSPHFRKKLIVGSGQVLYVYDITRPSSPSRTIPLGSSANGDVVSLVCSPYSKTLVAVACEGGTVHLVDLEKGKGLFRMVDVKTRVTSLVFSPEGAAMYIGTDAGNLLVVDLRSLDKPPKSVSASGIGSRIECLVVQAKSLTPTSSASSKQPLRKPLVQRDQNTKATPQRRSSSQPVSTKSPISALSAKSKESPVPTPVRKRTVSGVIRSPSVKSPPVIRRSASTLSNIPSSKTAPPKPKVFSPQPRKPSTTTTAAKTPKKTADTETEPPKEVRKVTKPLTKGTSKSPLLPKARPTGEPVRRVVSADTTGTKAASRRPFPTVPSISIVTSRKPKPPSVTSSPSSGKQSDQLSVSAASSSKLRTSTASSSRKSTTPSTSPELHVRALPITPFKGKISGPVFSLQFTDDEDEDWDVDITTKQPARQQVGFEVVSDAEEGKIEELDDQKDNNNEVSSVSPRKKETTLQVTPARPGVQRHSGAWPPVPSPLRRGLEDMQHTGDAPSSITNVHSMLQQIMRDVMYDYQEDMRTELVGMHLDMVRMGRNWKKEMKEIMDAYAKDLRELREENRLLREENERLKRGY</sequence>
<comment type="caution">
    <text evidence="1">The sequence shown here is derived from an EMBL/GenBank/DDBJ whole genome shotgun (WGS) entry which is preliminary data.</text>
</comment>
<dbReference type="EMBL" id="MU117966">
    <property type="protein sequence ID" value="KAF9652903.1"/>
    <property type="molecule type" value="Genomic_DNA"/>
</dbReference>
<accession>A0ACB6ZTU8</accession>
<reference evidence="1" key="2">
    <citation type="journal article" date="2020" name="Nat. Commun.">
        <title>Large-scale genome sequencing of mycorrhizal fungi provides insights into the early evolution of symbiotic traits.</title>
        <authorList>
            <person name="Miyauchi S."/>
            <person name="Kiss E."/>
            <person name="Kuo A."/>
            <person name="Drula E."/>
            <person name="Kohler A."/>
            <person name="Sanchez-Garcia M."/>
            <person name="Morin E."/>
            <person name="Andreopoulos B."/>
            <person name="Barry K.W."/>
            <person name="Bonito G."/>
            <person name="Buee M."/>
            <person name="Carver A."/>
            <person name="Chen C."/>
            <person name="Cichocki N."/>
            <person name="Clum A."/>
            <person name="Culley D."/>
            <person name="Crous P.W."/>
            <person name="Fauchery L."/>
            <person name="Girlanda M."/>
            <person name="Hayes R.D."/>
            <person name="Keri Z."/>
            <person name="LaButti K."/>
            <person name="Lipzen A."/>
            <person name="Lombard V."/>
            <person name="Magnuson J."/>
            <person name="Maillard F."/>
            <person name="Murat C."/>
            <person name="Nolan M."/>
            <person name="Ohm R.A."/>
            <person name="Pangilinan J."/>
            <person name="Pereira M.F."/>
            <person name="Perotto S."/>
            <person name="Peter M."/>
            <person name="Pfister S."/>
            <person name="Riley R."/>
            <person name="Sitrit Y."/>
            <person name="Stielow J.B."/>
            <person name="Szollosi G."/>
            <person name="Zifcakova L."/>
            <person name="Stursova M."/>
            <person name="Spatafora J.W."/>
            <person name="Tedersoo L."/>
            <person name="Vaario L.M."/>
            <person name="Yamada A."/>
            <person name="Yan M."/>
            <person name="Wang P."/>
            <person name="Xu J."/>
            <person name="Bruns T."/>
            <person name="Baldrian P."/>
            <person name="Vilgalys R."/>
            <person name="Dunand C."/>
            <person name="Henrissat B."/>
            <person name="Grigoriev I.V."/>
            <person name="Hibbett D."/>
            <person name="Nagy L.G."/>
            <person name="Martin F.M."/>
        </authorList>
    </citation>
    <scope>NUCLEOTIDE SEQUENCE</scope>
    <source>
        <strain evidence="1">P2</strain>
    </source>
</reference>
<evidence type="ECO:0000313" key="1">
    <source>
        <dbReference type="EMBL" id="KAF9652903.1"/>
    </source>
</evidence>
<keyword evidence="2" id="KW-1185">Reference proteome</keyword>
<reference evidence="1" key="1">
    <citation type="submission" date="2019-10" db="EMBL/GenBank/DDBJ databases">
        <authorList>
            <consortium name="DOE Joint Genome Institute"/>
            <person name="Kuo A."/>
            <person name="Miyauchi S."/>
            <person name="Kiss E."/>
            <person name="Drula E."/>
            <person name="Kohler A."/>
            <person name="Sanchez-Garcia M."/>
            <person name="Andreopoulos B."/>
            <person name="Barry K.W."/>
            <person name="Bonito G."/>
            <person name="Buee M."/>
            <person name="Carver A."/>
            <person name="Chen C."/>
            <person name="Cichocki N."/>
            <person name="Clum A."/>
            <person name="Culley D."/>
            <person name="Crous P.W."/>
            <person name="Fauchery L."/>
            <person name="Girlanda M."/>
            <person name="Hayes R."/>
            <person name="Keri Z."/>
            <person name="Labutti K."/>
            <person name="Lipzen A."/>
            <person name="Lombard V."/>
            <person name="Magnuson J."/>
            <person name="Maillard F."/>
            <person name="Morin E."/>
            <person name="Murat C."/>
            <person name="Nolan M."/>
            <person name="Ohm R."/>
            <person name="Pangilinan J."/>
            <person name="Pereira M."/>
            <person name="Perotto S."/>
            <person name="Peter M."/>
            <person name="Riley R."/>
            <person name="Sitrit Y."/>
            <person name="Stielow B."/>
            <person name="Szollosi G."/>
            <person name="Zifcakova L."/>
            <person name="Stursova M."/>
            <person name="Spatafora J.W."/>
            <person name="Tedersoo L."/>
            <person name="Vaario L.-M."/>
            <person name="Yamada A."/>
            <person name="Yan M."/>
            <person name="Wang P."/>
            <person name="Xu J."/>
            <person name="Bruns T."/>
            <person name="Baldrian P."/>
            <person name="Vilgalys R."/>
            <person name="Henrissat B."/>
            <person name="Grigoriev I.V."/>
            <person name="Hibbett D."/>
            <person name="Nagy L.G."/>
            <person name="Martin F.M."/>
        </authorList>
    </citation>
    <scope>NUCLEOTIDE SEQUENCE</scope>
    <source>
        <strain evidence="1">P2</strain>
    </source>
</reference>